<evidence type="ECO:0000259" key="6">
    <source>
        <dbReference type="Pfam" id="PF00534"/>
    </source>
</evidence>
<dbReference type="SFLD" id="SFLDS00003">
    <property type="entry name" value="Haloacid_Dehalogenase"/>
    <property type="match status" value="1"/>
</dbReference>
<dbReference type="OrthoDB" id="7847955at2"/>
<evidence type="ECO:0000256" key="3">
    <source>
        <dbReference type="ARBA" id="ARBA00022676"/>
    </source>
</evidence>
<dbReference type="SFLD" id="SFLDG01140">
    <property type="entry name" value="C2.B:_Phosphomannomutase_and_P"/>
    <property type="match status" value="1"/>
</dbReference>
<dbReference type="Gene3D" id="3.90.1070.10">
    <property type="match status" value="1"/>
</dbReference>
<dbReference type="Pfam" id="PF05116">
    <property type="entry name" value="S6PP"/>
    <property type="match status" value="1"/>
</dbReference>
<comment type="caution">
    <text evidence="9">The sequence shown here is derived from an EMBL/GenBank/DDBJ whole genome shotgun (WGS) entry which is preliminary data.</text>
</comment>
<evidence type="ECO:0000256" key="5">
    <source>
        <dbReference type="ARBA" id="ARBA00047471"/>
    </source>
</evidence>
<feature type="domain" description="Sucrose phosphatase-like" evidence="8">
    <location>
        <begin position="485"/>
        <end position="718"/>
    </location>
</feature>
<dbReference type="InterPro" id="IPR036412">
    <property type="entry name" value="HAD-like_sf"/>
</dbReference>
<dbReference type="GO" id="GO:0016791">
    <property type="term" value="F:phosphatase activity"/>
    <property type="evidence" value="ECO:0007669"/>
    <property type="project" value="UniProtKB-ARBA"/>
</dbReference>
<dbReference type="PANTHER" id="PTHR46039:SF5">
    <property type="entry name" value="SUCROSE-PHOSPHATE SYNTHASE 3-RELATED"/>
    <property type="match status" value="1"/>
</dbReference>
<evidence type="ECO:0000256" key="1">
    <source>
        <dbReference type="ARBA" id="ARBA00006530"/>
    </source>
</evidence>
<dbReference type="InterPro" id="IPR012822">
    <property type="entry name" value="SucroseP_synth_GlycoTrfase_dom"/>
</dbReference>
<dbReference type="Gene3D" id="3.40.50.2000">
    <property type="entry name" value="Glycogen Phosphorylase B"/>
    <property type="match status" value="2"/>
</dbReference>
<dbReference type="Pfam" id="PF00862">
    <property type="entry name" value="GT-B_Sucrose_synth"/>
    <property type="match status" value="1"/>
</dbReference>
<proteinExistence type="inferred from homology"/>
<evidence type="ECO:0000259" key="8">
    <source>
        <dbReference type="Pfam" id="PF05116"/>
    </source>
</evidence>
<dbReference type="EMBL" id="BEXT01000001">
    <property type="protein sequence ID" value="GBC60798.1"/>
    <property type="molecule type" value="Genomic_DNA"/>
</dbReference>
<comment type="catalytic activity">
    <reaction evidence="5">
        <text>beta-D-fructose 6-phosphate + UDP-alpha-D-glucose = sucrose 6(F)-phosphate + UDP + H(+)</text>
        <dbReference type="Rhea" id="RHEA:22172"/>
        <dbReference type="ChEBI" id="CHEBI:15378"/>
        <dbReference type="ChEBI" id="CHEBI:57634"/>
        <dbReference type="ChEBI" id="CHEBI:57723"/>
        <dbReference type="ChEBI" id="CHEBI:58223"/>
        <dbReference type="ChEBI" id="CHEBI:58885"/>
        <dbReference type="EC" id="2.4.1.14"/>
    </reaction>
</comment>
<evidence type="ECO:0000256" key="2">
    <source>
        <dbReference type="ARBA" id="ARBA00012536"/>
    </source>
</evidence>
<dbReference type="SFLD" id="SFLDG01141">
    <property type="entry name" value="C2.B.1:_Sucrose_Phosphatase_Li"/>
    <property type="match status" value="1"/>
</dbReference>
<dbReference type="InterPro" id="IPR001296">
    <property type="entry name" value="Glyco_trans_1"/>
</dbReference>
<dbReference type="NCBIfam" id="TIGR01484">
    <property type="entry name" value="HAD-SF-IIB"/>
    <property type="match status" value="1"/>
</dbReference>
<dbReference type="PANTHER" id="PTHR46039">
    <property type="entry name" value="SUCROSE-PHOSPHATE SYNTHASE 3-RELATED"/>
    <property type="match status" value="1"/>
</dbReference>
<evidence type="ECO:0000256" key="4">
    <source>
        <dbReference type="ARBA" id="ARBA00022679"/>
    </source>
</evidence>
<reference evidence="10" key="1">
    <citation type="submission" date="2017-11" db="EMBL/GenBank/DDBJ databases">
        <authorList>
            <person name="Watanabe M."/>
            <person name="Kojima H."/>
        </authorList>
    </citation>
    <scope>NUCLEOTIDE SEQUENCE [LARGE SCALE GENOMIC DNA]</scope>
    <source>
        <strain evidence="10">Tokyo 01</strain>
    </source>
</reference>
<organism evidence="9 10">
    <name type="scientific">Desulfonema ishimotonii</name>
    <dbReference type="NCBI Taxonomy" id="45657"/>
    <lineage>
        <taxon>Bacteria</taxon>
        <taxon>Pseudomonadati</taxon>
        <taxon>Thermodesulfobacteriota</taxon>
        <taxon>Desulfobacteria</taxon>
        <taxon>Desulfobacterales</taxon>
        <taxon>Desulfococcaceae</taxon>
        <taxon>Desulfonema</taxon>
    </lineage>
</organism>
<dbReference type="InterPro" id="IPR006380">
    <property type="entry name" value="SPP-like_dom"/>
</dbReference>
<name>A0A401FV20_9BACT</name>
<feature type="domain" description="Sucrose synthase first GT-B" evidence="7">
    <location>
        <begin position="9"/>
        <end position="201"/>
    </location>
</feature>
<keyword evidence="10" id="KW-1185">Reference proteome</keyword>
<dbReference type="InterPro" id="IPR012821">
    <property type="entry name" value="Sucrose_P_synth_Pase-like_dom"/>
</dbReference>
<dbReference type="Gene3D" id="3.40.50.1000">
    <property type="entry name" value="HAD superfamily/HAD-like"/>
    <property type="match status" value="1"/>
</dbReference>
<dbReference type="NCBIfam" id="TIGR02472">
    <property type="entry name" value="sucr_P_syn_N"/>
    <property type="match status" value="1"/>
</dbReference>
<dbReference type="InterPro" id="IPR023214">
    <property type="entry name" value="HAD_sf"/>
</dbReference>
<comment type="similarity">
    <text evidence="1">Belongs to the glycosyltransferase 1 family.</text>
</comment>
<dbReference type="RefSeq" id="WP_124328167.1">
    <property type="nucleotide sequence ID" value="NZ_BEXT01000001.1"/>
</dbReference>
<dbReference type="Proteomes" id="UP000288096">
    <property type="component" value="Unassembled WGS sequence"/>
</dbReference>
<accession>A0A401FV20</accession>
<dbReference type="AlphaFoldDB" id="A0A401FV20"/>
<sequence>MKDSMYFQMFSIHGLLRYDNMELGRDADTGGQIKYVVEMAETLSKHEKVGRVDLFTRLISDKRVSEDYSQAVDEISDKFRIVRIQCGGKRYIRKELLWPHLDEYIDKTIKFIRREGVYPDIIHGHYPDAGYVGIRLSEYFATPFIYTGHSMGRAKKRRLLGENMKAEEINKKFHIEQRIATEEEIIRNADLIITSTRQEIDEQYGMYRNRDLAKYCVIPPGLSLDNFYPYYRDMLPANYKEDESILAYGSVKEELRRFFKNPEKPLILALCRADKRKNISGMIDAYGNDRELQAIANLAIFAGLRKNIRDMEENEKEVLTEMLLSMDKYDLYGKMAIPKKHDFTYEVPELYRIVAEKKGVFVNAALTEPFGLTLIEASACGVPLIATSDGGPRDIIQNCQNGILVDPTDTPAISEAVKTILVDSEKWKTFSSNGIRGVREHYSWDTHIGTYLNEMKSFANVGGEAIYKKSGSNPVGDRLIRLDAFLITDIDNTLLGDEAALKRLMQIIRENKEHIGFGVATGRTVGSTIRIFEKYGLIVPDVIISSVGSEMYYRWESFPDKGWQAHISKRWNRDRIMNLLDEFDFLEYQEAETQRPCKISYYMAPEKDRLPMLYEKLIANKCHCTIIYSHDQFLDILPYRASKGKAVRYLSYKWEIPAENIMVCGDSGNDKEMLKGNTMGVVVGNYTPELEKLRGRRKIYFSSEKNAGGIIDGLVHYGLIDASAGLSN</sequence>
<evidence type="ECO:0000313" key="10">
    <source>
        <dbReference type="Proteomes" id="UP000288096"/>
    </source>
</evidence>
<evidence type="ECO:0000259" key="7">
    <source>
        <dbReference type="Pfam" id="PF00862"/>
    </source>
</evidence>
<protein>
    <recommendedName>
        <fullName evidence="2">sucrose-phosphate synthase</fullName>
        <ecNumber evidence="2">2.4.1.14</ecNumber>
    </recommendedName>
</protein>
<dbReference type="GO" id="GO:0046524">
    <property type="term" value="F:sucrose-phosphate synthase activity"/>
    <property type="evidence" value="ECO:0007669"/>
    <property type="project" value="UniProtKB-EC"/>
</dbReference>
<dbReference type="InterPro" id="IPR006379">
    <property type="entry name" value="HAD-SF_hydro_IIB"/>
</dbReference>
<dbReference type="Pfam" id="PF00534">
    <property type="entry name" value="Glycos_transf_1"/>
    <property type="match status" value="1"/>
</dbReference>
<dbReference type="SUPFAM" id="SSF53756">
    <property type="entry name" value="UDP-Glycosyltransferase/glycogen phosphorylase"/>
    <property type="match status" value="1"/>
</dbReference>
<dbReference type="EC" id="2.4.1.14" evidence="2"/>
<feature type="domain" description="Glycosyl transferase family 1" evidence="6">
    <location>
        <begin position="254"/>
        <end position="434"/>
    </location>
</feature>
<dbReference type="InterPro" id="IPR000368">
    <property type="entry name" value="Sucrose_synth_GT-B1"/>
</dbReference>
<gene>
    <name evidence="9" type="ORF">DENIS_1757</name>
</gene>
<dbReference type="NCBIfam" id="TIGR02471">
    <property type="entry name" value="sucr_syn_bact_C"/>
    <property type="match status" value="1"/>
</dbReference>
<keyword evidence="3" id="KW-0328">Glycosyltransferase</keyword>
<dbReference type="InterPro" id="IPR044161">
    <property type="entry name" value="SPS"/>
</dbReference>
<evidence type="ECO:0000313" key="9">
    <source>
        <dbReference type="EMBL" id="GBC60798.1"/>
    </source>
</evidence>
<dbReference type="SUPFAM" id="SSF56784">
    <property type="entry name" value="HAD-like"/>
    <property type="match status" value="1"/>
</dbReference>
<reference evidence="10" key="2">
    <citation type="submission" date="2019-01" db="EMBL/GenBank/DDBJ databases">
        <title>Genome sequence of Desulfonema ishimotonii strain Tokyo 01.</title>
        <authorList>
            <person name="Fukui M."/>
        </authorList>
    </citation>
    <scope>NUCLEOTIDE SEQUENCE [LARGE SCALE GENOMIC DNA]</scope>
    <source>
        <strain evidence="10">Tokyo 01</strain>
    </source>
</reference>
<keyword evidence="4 9" id="KW-0808">Transferase</keyword>